<dbReference type="GO" id="GO:1990281">
    <property type="term" value="C:efflux pump complex"/>
    <property type="evidence" value="ECO:0007669"/>
    <property type="project" value="TreeGrafter"/>
</dbReference>
<evidence type="ECO:0000256" key="1">
    <source>
        <dbReference type="ARBA" id="ARBA00009477"/>
    </source>
</evidence>
<organism evidence="4 5">
    <name type="scientific">Pseudopedobacter saltans</name>
    <dbReference type="NCBI Taxonomy" id="151895"/>
    <lineage>
        <taxon>Bacteria</taxon>
        <taxon>Pseudomonadati</taxon>
        <taxon>Bacteroidota</taxon>
        <taxon>Sphingobacteriia</taxon>
        <taxon>Sphingobacteriales</taxon>
        <taxon>Sphingobacteriaceae</taxon>
        <taxon>Pseudopedobacter</taxon>
    </lineage>
</organism>
<comment type="caution">
    <text evidence="4">The sequence shown here is derived from an EMBL/GenBank/DDBJ whole genome shotgun (WGS) entry which is preliminary data.</text>
</comment>
<dbReference type="Gene3D" id="2.40.30.170">
    <property type="match status" value="1"/>
</dbReference>
<dbReference type="NCBIfam" id="TIGR01730">
    <property type="entry name" value="RND_mfp"/>
    <property type="match status" value="1"/>
</dbReference>
<dbReference type="InterPro" id="IPR006143">
    <property type="entry name" value="RND_pump_MFP"/>
</dbReference>
<dbReference type="InterPro" id="IPR058792">
    <property type="entry name" value="Beta-barrel_RND_2"/>
</dbReference>
<dbReference type="Pfam" id="PF25973">
    <property type="entry name" value="BSH_CzcB"/>
    <property type="match status" value="1"/>
</dbReference>
<protein>
    <submittedName>
        <fullName evidence="4">Efflux RND transporter periplasmic adaptor subunit</fullName>
    </submittedName>
</protein>
<sequence length="386" mass="42287">MIIMSHIFRNTLIAATSFLAIATIQSCKSDEEKEAKKVAEARKDEEKNKAPEEVFLLQKGSLTTDLQIPGELISYQKTDVYAKVNSFVRTVSVDVGSQVKKGQLLAVMEAPEIASQISAAYSRWKSQQATYDASRAFYKRLLETSKTPGTVASNDLEQALARSNSDYAQLTAAKANYDEMQVTNGYLTIRAPFDGVITARNINPGAYVGPSGSGDALPMLTLQQQDHMRLVIFIPEGYTSMVNVGDTLQFTTSSMPGQIFSGKIARRAGALDQKLRTERVEMDVYPKGNNKALLPGMTVEVKMPLPTNNASFIVPKTAVINSDAGIHLVRVDDGKFHYETITLGKSDDKRIQVFGQLNVNDTIVLNSSEEQREGASAGKVILSQKF</sequence>
<reference evidence="4 5" key="1">
    <citation type="submission" date="2017-11" db="EMBL/GenBank/DDBJ databases">
        <title>Infants hospitalized years apart are colonized by the same room-sourced microbial strains.</title>
        <authorList>
            <person name="Brooks B."/>
            <person name="Olm M.R."/>
            <person name="Firek B.A."/>
            <person name="Baker R."/>
            <person name="Thomas B.C."/>
            <person name="Morowitz M.J."/>
            <person name="Banfield J.F."/>
        </authorList>
    </citation>
    <scope>NUCLEOTIDE SEQUENCE [LARGE SCALE GENOMIC DNA]</scope>
    <source>
        <strain evidence="4">S2_009_000_R2_76</strain>
    </source>
</reference>
<dbReference type="AlphaFoldDB" id="A0A2W5GYW0"/>
<accession>A0A2W5GYW0</accession>
<evidence type="ECO:0000259" key="2">
    <source>
        <dbReference type="Pfam" id="PF25954"/>
    </source>
</evidence>
<dbReference type="Gene3D" id="2.40.50.100">
    <property type="match status" value="1"/>
</dbReference>
<evidence type="ECO:0000259" key="3">
    <source>
        <dbReference type="Pfam" id="PF25973"/>
    </source>
</evidence>
<dbReference type="SUPFAM" id="SSF111369">
    <property type="entry name" value="HlyD-like secretion proteins"/>
    <property type="match status" value="1"/>
</dbReference>
<dbReference type="Pfam" id="PF25954">
    <property type="entry name" value="Beta-barrel_RND_2"/>
    <property type="match status" value="1"/>
</dbReference>
<evidence type="ECO:0000313" key="4">
    <source>
        <dbReference type="EMBL" id="PZP50986.1"/>
    </source>
</evidence>
<dbReference type="PANTHER" id="PTHR30469:SF37">
    <property type="entry name" value="RAGD PROTEIN"/>
    <property type="match status" value="1"/>
</dbReference>
<dbReference type="GO" id="GO:0015562">
    <property type="term" value="F:efflux transmembrane transporter activity"/>
    <property type="evidence" value="ECO:0007669"/>
    <property type="project" value="TreeGrafter"/>
</dbReference>
<dbReference type="Proteomes" id="UP000249645">
    <property type="component" value="Unassembled WGS sequence"/>
</dbReference>
<dbReference type="Gene3D" id="1.10.287.470">
    <property type="entry name" value="Helix hairpin bin"/>
    <property type="match status" value="1"/>
</dbReference>
<dbReference type="InterPro" id="IPR058647">
    <property type="entry name" value="BSH_CzcB-like"/>
</dbReference>
<feature type="domain" description="CzcB-like barrel-sandwich hybrid" evidence="3">
    <location>
        <begin position="78"/>
        <end position="209"/>
    </location>
</feature>
<name>A0A2W5GYW0_9SPHI</name>
<feature type="domain" description="CusB-like beta-barrel" evidence="2">
    <location>
        <begin position="232"/>
        <end position="303"/>
    </location>
</feature>
<dbReference type="Gene3D" id="2.40.420.20">
    <property type="match status" value="1"/>
</dbReference>
<evidence type="ECO:0000313" key="5">
    <source>
        <dbReference type="Proteomes" id="UP000249645"/>
    </source>
</evidence>
<gene>
    <name evidence="4" type="ORF">DI598_04290</name>
</gene>
<proteinExistence type="inferred from homology"/>
<comment type="similarity">
    <text evidence="1">Belongs to the membrane fusion protein (MFP) (TC 8.A.1) family.</text>
</comment>
<dbReference type="EMBL" id="QFOI01000046">
    <property type="protein sequence ID" value="PZP50986.1"/>
    <property type="molecule type" value="Genomic_DNA"/>
</dbReference>
<dbReference type="PANTHER" id="PTHR30469">
    <property type="entry name" value="MULTIDRUG RESISTANCE PROTEIN MDTA"/>
    <property type="match status" value="1"/>
</dbReference>